<dbReference type="GO" id="GO:0046872">
    <property type="term" value="F:metal ion binding"/>
    <property type="evidence" value="ECO:0007669"/>
    <property type="project" value="UniProtKB-KW"/>
</dbReference>
<dbReference type="SUPFAM" id="SSF47188">
    <property type="entry name" value="Hemerythrin-like"/>
    <property type="match status" value="1"/>
</dbReference>
<dbReference type="InterPro" id="IPR012827">
    <property type="entry name" value="Hemerythrin_metal-bd"/>
</dbReference>
<accession>A0A426QJW5</accession>
<name>A0A426QJW5_9GAMM</name>
<dbReference type="InterPro" id="IPR035938">
    <property type="entry name" value="Hemerythrin-like_sf"/>
</dbReference>
<keyword evidence="2" id="KW-0813">Transport</keyword>
<keyword evidence="4" id="KW-0408">Iron</keyword>
<comment type="similarity">
    <text evidence="1">Belongs to the hemerythrin family.</text>
</comment>
<dbReference type="Gene3D" id="1.20.120.50">
    <property type="entry name" value="Hemerythrin-like"/>
    <property type="match status" value="1"/>
</dbReference>
<dbReference type="AlphaFoldDB" id="A0A426QJW5"/>
<keyword evidence="2" id="KW-0561">Oxygen transport</keyword>
<keyword evidence="8" id="KW-1185">Reference proteome</keyword>
<sequence length="174" mass="20033">MSALTWPLPPGTNAEEAQMAQNAPTPREPHPPRLLRHEDLPRVALAEMNAVHEDEIDMLNELLVLLPQTGTYAEARHALDHRLQALLEHLRTHFSSEEELMRRYGFPVYPIHKGEHDRVRAELEQIIADWQTDGDLSALRHYLYEVFPAWMFQHIASMDRVTALFLAEATQSRG</sequence>
<evidence type="ECO:0000256" key="3">
    <source>
        <dbReference type="ARBA" id="ARBA00022723"/>
    </source>
</evidence>
<proteinExistence type="inferred from homology"/>
<comment type="caution">
    <text evidence="7">The sequence shown here is derived from an EMBL/GenBank/DDBJ whole genome shotgun (WGS) entry which is preliminary data.</text>
</comment>
<dbReference type="NCBIfam" id="TIGR02481">
    <property type="entry name" value="hemeryth_dom"/>
    <property type="match status" value="1"/>
</dbReference>
<feature type="domain" description="Hemerythrin-like" evidence="6">
    <location>
        <begin position="45"/>
        <end position="161"/>
    </location>
</feature>
<dbReference type="Proteomes" id="UP000287798">
    <property type="component" value="Unassembled WGS sequence"/>
</dbReference>
<dbReference type="InterPro" id="IPR012312">
    <property type="entry name" value="Hemerythrin-like"/>
</dbReference>
<reference evidence="7 8" key="1">
    <citation type="journal article" date="2010" name="Int. J. Syst. Evol. Microbiol.">
        <title>Thiohalobacter thiocyanaticus gen. nov., sp. nov., a moderately halophilic, sulfur-oxidizing gammaproteobacterium from hypersaline lakes, that utilizes thiocyanate.</title>
        <authorList>
            <person name="Sorokin D.Y."/>
            <person name="Kovaleva O.L."/>
            <person name="Tourova T.P."/>
            <person name="Muyzer G."/>
        </authorList>
    </citation>
    <scope>NUCLEOTIDE SEQUENCE [LARGE SCALE GENOMIC DNA]</scope>
    <source>
        <strain evidence="7 8">Hrh1</strain>
    </source>
</reference>
<evidence type="ECO:0000256" key="2">
    <source>
        <dbReference type="ARBA" id="ARBA00022621"/>
    </source>
</evidence>
<feature type="region of interest" description="Disordered" evidence="5">
    <location>
        <begin position="1"/>
        <end position="34"/>
    </location>
</feature>
<dbReference type="EMBL" id="QZMU01000001">
    <property type="protein sequence ID" value="RRQ22030.1"/>
    <property type="molecule type" value="Genomic_DNA"/>
</dbReference>
<dbReference type="CDD" id="cd12107">
    <property type="entry name" value="Hemerythrin"/>
    <property type="match status" value="1"/>
</dbReference>
<dbReference type="PANTHER" id="PTHR37164:SF1">
    <property type="entry name" value="BACTERIOHEMERYTHRIN"/>
    <property type="match status" value="1"/>
</dbReference>
<keyword evidence="3" id="KW-0479">Metal-binding</keyword>
<dbReference type="PROSITE" id="PS00550">
    <property type="entry name" value="HEMERYTHRINS"/>
    <property type="match status" value="1"/>
</dbReference>
<organism evidence="7 8">
    <name type="scientific">Thiohalobacter thiocyanaticus</name>
    <dbReference type="NCBI Taxonomy" id="585455"/>
    <lineage>
        <taxon>Bacteria</taxon>
        <taxon>Pseudomonadati</taxon>
        <taxon>Pseudomonadota</taxon>
        <taxon>Gammaproteobacteria</taxon>
        <taxon>Thiohalobacterales</taxon>
        <taxon>Thiohalobacteraceae</taxon>
        <taxon>Thiohalobacter</taxon>
    </lineage>
</organism>
<dbReference type="GO" id="GO:0005344">
    <property type="term" value="F:oxygen carrier activity"/>
    <property type="evidence" value="ECO:0007669"/>
    <property type="project" value="UniProtKB-KW"/>
</dbReference>
<evidence type="ECO:0000259" key="6">
    <source>
        <dbReference type="Pfam" id="PF01814"/>
    </source>
</evidence>
<evidence type="ECO:0000256" key="4">
    <source>
        <dbReference type="ARBA" id="ARBA00023004"/>
    </source>
</evidence>
<evidence type="ECO:0000313" key="7">
    <source>
        <dbReference type="EMBL" id="RRQ22030.1"/>
    </source>
</evidence>
<gene>
    <name evidence="7" type="ORF">D6C00_08760</name>
</gene>
<dbReference type="InterPro" id="IPR016131">
    <property type="entry name" value="Haemerythrin_Fe_BS"/>
</dbReference>
<evidence type="ECO:0000256" key="1">
    <source>
        <dbReference type="ARBA" id="ARBA00010587"/>
    </source>
</evidence>
<dbReference type="Pfam" id="PF01814">
    <property type="entry name" value="Hemerythrin"/>
    <property type="match status" value="1"/>
</dbReference>
<dbReference type="InterPro" id="IPR050669">
    <property type="entry name" value="Hemerythrin"/>
</dbReference>
<dbReference type="PANTHER" id="PTHR37164">
    <property type="entry name" value="BACTERIOHEMERYTHRIN"/>
    <property type="match status" value="1"/>
</dbReference>
<evidence type="ECO:0000256" key="5">
    <source>
        <dbReference type="SAM" id="MobiDB-lite"/>
    </source>
</evidence>
<protein>
    <submittedName>
        <fullName evidence="7">Hemerythrin</fullName>
    </submittedName>
</protein>
<evidence type="ECO:0000313" key="8">
    <source>
        <dbReference type="Proteomes" id="UP000287798"/>
    </source>
</evidence>